<evidence type="ECO:0000313" key="3">
    <source>
        <dbReference type="Proteomes" id="UP000319908"/>
    </source>
</evidence>
<evidence type="ECO:0000256" key="1">
    <source>
        <dbReference type="SAM" id="MobiDB-lite"/>
    </source>
</evidence>
<reference evidence="2 3" key="1">
    <citation type="journal article" date="2020" name="Antonie Van Leeuwenhoek">
        <title>Rhodopirellula heiligendammensis sp. nov., Rhodopirellula pilleata sp. nov., and Rhodopirellula solitaria sp. nov. isolated from natural or artificial marine surfaces in Northern Germany and California, USA, and emended description of the genus Rhodopirellula.</title>
        <authorList>
            <person name="Kallscheuer N."/>
            <person name="Wiegand S."/>
            <person name="Jogler M."/>
            <person name="Boedeker C."/>
            <person name="Peeters S.H."/>
            <person name="Rast P."/>
            <person name="Heuer A."/>
            <person name="Jetten M.S.M."/>
            <person name="Rohde M."/>
            <person name="Jogler C."/>
        </authorList>
    </citation>
    <scope>NUCLEOTIDE SEQUENCE [LARGE SCALE GENOMIC DNA]</scope>
    <source>
        <strain evidence="2 3">Poly21</strain>
    </source>
</reference>
<feature type="region of interest" description="Disordered" evidence="1">
    <location>
        <begin position="148"/>
        <end position="167"/>
    </location>
</feature>
<accession>A0A5C6C3K6</accession>
<dbReference type="Proteomes" id="UP000319908">
    <property type="component" value="Unassembled WGS sequence"/>
</dbReference>
<gene>
    <name evidence="2" type="ORF">Poly21_00250</name>
</gene>
<keyword evidence="3" id="KW-1185">Reference proteome</keyword>
<feature type="compositionally biased region" description="Basic residues" evidence="1">
    <location>
        <begin position="19"/>
        <end position="34"/>
    </location>
</feature>
<evidence type="ECO:0000313" key="2">
    <source>
        <dbReference type="EMBL" id="TWU17874.1"/>
    </source>
</evidence>
<comment type="caution">
    <text evidence="2">The sequence shown here is derived from an EMBL/GenBank/DDBJ whole genome shotgun (WGS) entry which is preliminary data.</text>
</comment>
<feature type="compositionally biased region" description="Basic and acidic residues" evidence="1">
    <location>
        <begin position="35"/>
        <end position="48"/>
    </location>
</feature>
<feature type="compositionally biased region" description="Pro residues" evidence="1">
    <location>
        <begin position="188"/>
        <end position="200"/>
    </location>
</feature>
<feature type="compositionally biased region" description="Basic and acidic residues" evidence="1">
    <location>
        <begin position="1"/>
        <end position="11"/>
    </location>
</feature>
<proteinExistence type="predicted"/>
<feature type="region of interest" description="Disordered" evidence="1">
    <location>
        <begin position="1"/>
        <end position="56"/>
    </location>
</feature>
<dbReference type="EMBL" id="SJPU01000001">
    <property type="protein sequence ID" value="TWU17874.1"/>
    <property type="molecule type" value="Genomic_DNA"/>
</dbReference>
<feature type="region of interest" description="Disordered" evidence="1">
    <location>
        <begin position="178"/>
        <end position="235"/>
    </location>
</feature>
<protein>
    <submittedName>
        <fullName evidence="2">Uncharacterized protein</fullName>
    </submittedName>
</protein>
<name>A0A5C6C3K6_9BACT</name>
<dbReference type="AlphaFoldDB" id="A0A5C6C3K6"/>
<feature type="compositionally biased region" description="Basic residues" evidence="1">
    <location>
        <begin position="100"/>
        <end position="109"/>
    </location>
</feature>
<feature type="region of interest" description="Disordered" evidence="1">
    <location>
        <begin position="81"/>
        <end position="137"/>
    </location>
</feature>
<feature type="compositionally biased region" description="Polar residues" evidence="1">
    <location>
        <begin position="218"/>
        <end position="233"/>
    </location>
</feature>
<organism evidence="2 3">
    <name type="scientific">Allorhodopirellula heiligendammensis</name>
    <dbReference type="NCBI Taxonomy" id="2714739"/>
    <lineage>
        <taxon>Bacteria</taxon>
        <taxon>Pseudomonadati</taxon>
        <taxon>Planctomycetota</taxon>
        <taxon>Planctomycetia</taxon>
        <taxon>Pirellulales</taxon>
        <taxon>Pirellulaceae</taxon>
        <taxon>Allorhodopirellula</taxon>
    </lineage>
</organism>
<sequence length="272" mass="30724">MSRLNRGESNRESQVNLMRHQKRREGSRRSNKKSTLREQTRYLGEKSKRNQIFTTGKKRMGRLQDVGETDGWRCWLCDEPVNPNMSSNDPRGASLDGRISKGRAKKRKQDKSDLPTKRLTHKSCNTGKGANDPVVPWPDLLIVVDPAPSHKTSEQSAPHSPPPNAEQNFVALQPIAPRHPTRTESKPPPESPPTPPPAPIPNSIHQPREQLPRKAKITSPTQRQRTQPNSYESTPAVIKRRCHVCNVMSSVSHRGQIFTSYSSGTWKIRQYG</sequence>